<sequence length="662" mass="71463">MFRHGPQESVTGGGSQCISEKVLRNAQNSGHLILSNRELTSVPPVIWTLNTPLPPADKVVSFDASGDDTRWWETQPIERLSLASNKLTKIDGQGLAQLDTLTILDLRDNLLTELPNEIEALSSLKQLVVASNQLTRLPPTLVTLPSLVWLDISHNKLTELPTGMEALNAVERLNVQDCQLNCLPDRLPPKLGFLDVSKNRLTCLPRGLLQNSTYLRELDASENQLQDIGVPLDATDFKNTCLTVLNLHQNRLSEFPNVSGFTQLKELTLGDNHIRGLSLTRLGCNPELVTLDVARNSLSAIPTGLSNALPNLVRLDLSNNNLNSVPTEIGFLESLQVLTLTANPIKSISGSVISSGTQAIKSLLRSRHVPPPSEGWQLNENNCSSHSKEPTLLSDAGGDASTLPNAIVERLPGVAPSGLLDWSASNASSTGGVRGMVGRGRLAGTQPLLPPSLPTLNEVAAWQSAAFPTSVSSSNTSVREVRLMARQLDALPLGLLAFESSLTSLNLSKNALRDLPPELARFVRLQHLDLSSNALQSLSSSLTALGTLHTLILDLNPSLGPELPATVICQPPLSHSLQNLSARNCKLKRLPPASLLHPSKMPALQSLDVTDNDVDHLEPELGLCDQIKSLHLEGNAFRIPRPALVAKGTQAVLEYLRSRIVT</sequence>
<dbReference type="SUPFAM" id="SSF52058">
    <property type="entry name" value="L domain-like"/>
    <property type="match status" value="2"/>
</dbReference>
<dbReference type="PRINTS" id="PR00019">
    <property type="entry name" value="LEURICHRPT"/>
</dbReference>
<dbReference type="PROSITE" id="PS51450">
    <property type="entry name" value="LRR"/>
    <property type="match status" value="6"/>
</dbReference>
<evidence type="ECO:0000313" key="4">
    <source>
        <dbReference type="EMBL" id="JAP46387.1"/>
    </source>
</evidence>
<dbReference type="InterPro" id="IPR032675">
    <property type="entry name" value="LRR_dom_sf"/>
</dbReference>
<dbReference type="EMBL" id="GEEE01016838">
    <property type="protein sequence ID" value="JAP46387.1"/>
    <property type="molecule type" value="Transcribed_RNA"/>
</dbReference>
<dbReference type="Gene3D" id="3.80.10.10">
    <property type="entry name" value="Ribonuclease Inhibitor"/>
    <property type="match status" value="3"/>
</dbReference>
<evidence type="ECO:0000256" key="1">
    <source>
        <dbReference type="ARBA" id="ARBA00022614"/>
    </source>
</evidence>
<evidence type="ECO:0000256" key="2">
    <source>
        <dbReference type="ARBA" id="ARBA00022737"/>
    </source>
</evidence>
<name>A0A0X3P912_SCHSO</name>
<dbReference type="InterPro" id="IPR001611">
    <property type="entry name" value="Leu-rich_rpt"/>
</dbReference>
<dbReference type="PANTHER" id="PTHR48051">
    <property type="match status" value="1"/>
</dbReference>
<dbReference type="InterPro" id="IPR050216">
    <property type="entry name" value="LRR_domain-containing"/>
</dbReference>
<keyword evidence="1" id="KW-0433">Leucine-rich repeat</keyword>
<protein>
    <submittedName>
        <fullName evidence="4">Leucine-rich repeat-containing protein 40</fullName>
    </submittedName>
</protein>
<reference evidence="4" key="1">
    <citation type="submission" date="2016-01" db="EMBL/GenBank/DDBJ databases">
        <title>Reference transcriptome for the parasite Schistocephalus solidus: insights into the molecular evolution of parasitism.</title>
        <authorList>
            <person name="Hebert F.O."/>
            <person name="Grambauer S."/>
            <person name="Barber I."/>
            <person name="Landry C.R."/>
            <person name="Aubin-Horth N."/>
        </authorList>
    </citation>
    <scope>NUCLEOTIDE SEQUENCE</scope>
</reference>
<feature type="region of interest" description="Disordered" evidence="3">
    <location>
        <begin position="371"/>
        <end position="398"/>
    </location>
</feature>
<dbReference type="Pfam" id="PF13855">
    <property type="entry name" value="LRR_8"/>
    <property type="match status" value="2"/>
</dbReference>
<accession>A0A0X3P912</accession>
<dbReference type="AlphaFoldDB" id="A0A0X3P912"/>
<dbReference type="InterPro" id="IPR003591">
    <property type="entry name" value="Leu-rich_rpt_typical-subtyp"/>
</dbReference>
<feature type="compositionally biased region" description="Polar residues" evidence="3">
    <location>
        <begin position="376"/>
        <end position="385"/>
    </location>
</feature>
<organism evidence="4">
    <name type="scientific">Schistocephalus solidus</name>
    <name type="common">Tapeworm</name>
    <dbReference type="NCBI Taxonomy" id="70667"/>
    <lineage>
        <taxon>Eukaryota</taxon>
        <taxon>Metazoa</taxon>
        <taxon>Spiralia</taxon>
        <taxon>Lophotrochozoa</taxon>
        <taxon>Platyhelminthes</taxon>
        <taxon>Cestoda</taxon>
        <taxon>Eucestoda</taxon>
        <taxon>Diphyllobothriidea</taxon>
        <taxon>Diphyllobothriidae</taxon>
        <taxon>Schistocephalus</taxon>
    </lineage>
</organism>
<dbReference type="PANTHER" id="PTHR48051:SF1">
    <property type="entry name" value="RAS SUPPRESSOR PROTEIN 1"/>
    <property type="match status" value="1"/>
</dbReference>
<dbReference type="GO" id="GO:0005737">
    <property type="term" value="C:cytoplasm"/>
    <property type="evidence" value="ECO:0007669"/>
    <property type="project" value="TreeGrafter"/>
</dbReference>
<gene>
    <name evidence="4" type="primary">LRC40</name>
    <name evidence="4" type="ORF">TR152828</name>
</gene>
<evidence type="ECO:0000256" key="3">
    <source>
        <dbReference type="SAM" id="MobiDB-lite"/>
    </source>
</evidence>
<dbReference type="SMART" id="SM00365">
    <property type="entry name" value="LRR_SD22"/>
    <property type="match status" value="6"/>
</dbReference>
<keyword evidence="2" id="KW-0677">Repeat</keyword>
<dbReference type="SMART" id="SM00369">
    <property type="entry name" value="LRR_TYP"/>
    <property type="match status" value="11"/>
</dbReference>
<proteinExistence type="predicted"/>
<dbReference type="SMART" id="SM00364">
    <property type="entry name" value="LRR_BAC"/>
    <property type="match status" value="10"/>
</dbReference>